<dbReference type="InterPro" id="IPR026444">
    <property type="entry name" value="Secre_tail"/>
</dbReference>
<name>I3YVD0_AEQSU</name>
<sequence length="465" mass="52391">MKTHLFYLLLGFSAVAMAQNVDLKAPASSVTFHPITLEKTQCITDAQRQELAVEIKANERMILEKNPDAFSNRSAAHPLFILPFRAKAGYNDYGYYSLFNQVDQDPATNGHLLDYNCGQRTYDGVGFNHKGTDYVVWPYPWKKMTEDVMEVVAAAPGTIVDKRDGNFDRNCLNNGNNNWNGIVLRHDDGSKTLYWHFKSGTLTSKNIGDSVDVGEYLAVAGSSGSSDIPHVHFEVNDASLMRIDPYAGPCNSLNSESWWIDQPAYFVPEILTLSTHNSDNFDTECGVDENTYQELNFHPGETARFRIFYRDLQMNANTHITVNRPDGAVLYDYDFASPWPDYTAVWAQWNFPFDSSSMDGVYTITAQFAGKTYQTFFGVNTSLGIEDLQQAEIKLYPNPTSNTVFVEAHSQIEKVEVFDVLGRKVLDISPKSEKTELNMSNLKAGMYMAIITSEGKKFVKKIMKQ</sequence>
<feature type="domain" description="M23ase beta-sheet core" evidence="3">
    <location>
        <begin position="150"/>
        <end position="237"/>
    </location>
</feature>
<organism evidence="5 6">
    <name type="scientific">Aequorivita sublithincola (strain DSM 14238 / LMG 21431 / ACAM 643 / 9-3)</name>
    <dbReference type="NCBI Taxonomy" id="746697"/>
    <lineage>
        <taxon>Bacteria</taxon>
        <taxon>Pseudomonadati</taxon>
        <taxon>Bacteroidota</taxon>
        <taxon>Flavobacteriia</taxon>
        <taxon>Flavobacteriales</taxon>
        <taxon>Flavobacteriaceae</taxon>
        <taxon>Aequorivita</taxon>
    </lineage>
</organism>
<dbReference type="CDD" id="cd12797">
    <property type="entry name" value="M23_peptidase"/>
    <property type="match status" value="1"/>
</dbReference>
<dbReference type="STRING" id="746697.Aeqsu_1457"/>
<feature type="chain" id="PRO_5003683070" evidence="2">
    <location>
        <begin position="19"/>
        <end position="465"/>
    </location>
</feature>
<dbReference type="Pfam" id="PF18962">
    <property type="entry name" value="Por_Secre_tail"/>
    <property type="match status" value="1"/>
</dbReference>
<evidence type="ECO:0000256" key="1">
    <source>
        <dbReference type="ARBA" id="ARBA00022729"/>
    </source>
</evidence>
<dbReference type="eggNOG" id="COG0739">
    <property type="taxonomic scope" value="Bacteria"/>
</dbReference>
<dbReference type="PANTHER" id="PTHR21666">
    <property type="entry name" value="PEPTIDASE-RELATED"/>
    <property type="match status" value="1"/>
</dbReference>
<evidence type="ECO:0000313" key="5">
    <source>
        <dbReference type="EMBL" id="AFL80948.1"/>
    </source>
</evidence>
<dbReference type="NCBIfam" id="TIGR04183">
    <property type="entry name" value="Por_Secre_tail"/>
    <property type="match status" value="1"/>
</dbReference>
<dbReference type="Proteomes" id="UP000006049">
    <property type="component" value="Chromosome"/>
</dbReference>
<dbReference type="HOGENOM" id="CLU_587472_0_0_10"/>
<dbReference type="EMBL" id="CP003280">
    <property type="protein sequence ID" value="AFL80948.1"/>
    <property type="molecule type" value="Genomic_DNA"/>
</dbReference>
<dbReference type="KEGG" id="asl:Aeqsu_1457"/>
<reference evidence="5 6" key="1">
    <citation type="submission" date="2012-06" db="EMBL/GenBank/DDBJ databases">
        <title>The complete genome of Aequorivita sublithincola DSM 14238.</title>
        <authorList>
            <consortium name="US DOE Joint Genome Institute (JGI-PGF)"/>
            <person name="Lucas S."/>
            <person name="Copeland A."/>
            <person name="Lapidus A."/>
            <person name="Goodwin L."/>
            <person name="Pitluck S."/>
            <person name="Peters L."/>
            <person name="Munk A.C.C."/>
            <person name="Kyrpides N."/>
            <person name="Mavromatis K."/>
            <person name="Pagani I."/>
            <person name="Ivanova N."/>
            <person name="Ovchinnikova G."/>
            <person name="Zeytun A."/>
            <person name="Detter J.C."/>
            <person name="Han C."/>
            <person name="Land M."/>
            <person name="Hauser L."/>
            <person name="Markowitz V."/>
            <person name="Cheng J.-F."/>
            <person name="Hugenholtz P."/>
            <person name="Woyke T."/>
            <person name="Wu D."/>
            <person name="Tindall B."/>
            <person name="Faehnrich R."/>
            <person name="Brambilla E."/>
            <person name="Klenk H.-P."/>
            <person name="Eisen J.A."/>
        </authorList>
    </citation>
    <scope>NUCLEOTIDE SEQUENCE [LARGE SCALE GENOMIC DNA]</scope>
    <source>
        <strain evidence="6">DSM 14238 / LMG 21431 / ACAM 643 / 9-3</strain>
    </source>
</reference>
<dbReference type="Gene3D" id="2.70.70.10">
    <property type="entry name" value="Glucose Permease (Domain IIA)"/>
    <property type="match status" value="1"/>
</dbReference>
<dbReference type="OrthoDB" id="9809488at2"/>
<protein>
    <submittedName>
        <fullName evidence="5">Metalloendopeptidase-like membrane protein</fullName>
    </submittedName>
</protein>
<dbReference type="GO" id="GO:0004222">
    <property type="term" value="F:metalloendopeptidase activity"/>
    <property type="evidence" value="ECO:0007669"/>
    <property type="project" value="TreeGrafter"/>
</dbReference>
<accession>I3YVD0</accession>
<dbReference type="AlphaFoldDB" id="I3YVD0"/>
<keyword evidence="6" id="KW-1185">Reference proteome</keyword>
<keyword evidence="1 2" id="KW-0732">Signal</keyword>
<feature type="signal peptide" evidence="2">
    <location>
        <begin position="1"/>
        <end position="18"/>
    </location>
</feature>
<evidence type="ECO:0000256" key="2">
    <source>
        <dbReference type="SAM" id="SignalP"/>
    </source>
</evidence>
<gene>
    <name evidence="5" type="ordered locus">Aeqsu_1457</name>
</gene>
<evidence type="ECO:0000313" key="6">
    <source>
        <dbReference type="Proteomes" id="UP000006049"/>
    </source>
</evidence>
<evidence type="ECO:0000259" key="3">
    <source>
        <dbReference type="Pfam" id="PF01551"/>
    </source>
</evidence>
<proteinExistence type="predicted"/>
<dbReference type="SUPFAM" id="SSF51261">
    <property type="entry name" value="Duplicated hybrid motif"/>
    <property type="match status" value="1"/>
</dbReference>
<evidence type="ECO:0000259" key="4">
    <source>
        <dbReference type="Pfam" id="PF18962"/>
    </source>
</evidence>
<dbReference type="InterPro" id="IPR011055">
    <property type="entry name" value="Dup_hybrid_motif"/>
</dbReference>
<dbReference type="InterPro" id="IPR050570">
    <property type="entry name" value="Cell_wall_metabolism_enzyme"/>
</dbReference>
<dbReference type="InterPro" id="IPR016047">
    <property type="entry name" value="M23ase_b-sheet_dom"/>
</dbReference>
<feature type="domain" description="Secretion system C-terminal sorting" evidence="4">
    <location>
        <begin position="395"/>
        <end position="463"/>
    </location>
</feature>
<dbReference type="PANTHER" id="PTHR21666:SF270">
    <property type="entry name" value="MUREIN HYDROLASE ACTIVATOR ENVC"/>
    <property type="match status" value="1"/>
</dbReference>
<dbReference type="RefSeq" id="WP_014782205.1">
    <property type="nucleotide sequence ID" value="NC_018013.1"/>
</dbReference>
<dbReference type="Pfam" id="PF01551">
    <property type="entry name" value="Peptidase_M23"/>
    <property type="match status" value="1"/>
</dbReference>